<evidence type="ECO:0000256" key="6">
    <source>
        <dbReference type="PROSITE-ProRule" id="PRU00812"/>
    </source>
</evidence>
<keyword evidence="1" id="KW-0812">Transmembrane</keyword>
<evidence type="ECO:0000256" key="4">
    <source>
        <dbReference type="ARBA" id="ARBA00023136"/>
    </source>
</evidence>
<protein>
    <submittedName>
        <fullName evidence="9">Voltage gated chloride channel domain-containing protein</fullName>
    </submittedName>
</protein>
<accession>A0A2S9ZVK7</accession>
<evidence type="ECO:0000259" key="8">
    <source>
        <dbReference type="PROSITE" id="PS51479"/>
    </source>
</evidence>
<comment type="caution">
    <text evidence="9">The sequence shown here is derived from an EMBL/GenBank/DDBJ whole genome shotgun (WGS) entry which is preliminary data.</text>
</comment>
<feature type="region of interest" description="Disordered" evidence="7">
    <location>
        <begin position="85"/>
        <end position="114"/>
    </location>
</feature>
<gene>
    <name evidence="9" type="ORF">AAT19DRAFT_11801</name>
</gene>
<name>A0A2S9ZVK7_RHOTO</name>
<dbReference type="PROSITE" id="PS51479">
    <property type="entry name" value="ZF_RTR1"/>
    <property type="match status" value="1"/>
</dbReference>
<dbReference type="EMBL" id="LCTV02000018">
    <property type="protein sequence ID" value="PRQ69780.1"/>
    <property type="molecule type" value="Genomic_DNA"/>
</dbReference>
<evidence type="ECO:0000256" key="5">
    <source>
        <dbReference type="ARBA" id="ARBA00023329"/>
    </source>
</evidence>
<evidence type="ECO:0000313" key="9">
    <source>
        <dbReference type="EMBL" id="PRQ69780.1"/>
    </source>
</evidence>
<sequence length="334" mass="37313">MVFRRGVPLPRVPEHLKQAEAVPEGHADLSSVVTKLAIFTLAMVLLPIGTYYLTRDFLFGPQNLTYPAIAAVTVANLILTSPSMPSLPPPRPPNPSSFRVATSSHPRSHQTDSADLSSFHSSFLSRALSSAGPSSLALRLSWIERLSNPEGVGLEELREAAAVLDRASWEDLLEERWTEGRCPYPTCSRPAGEPYRAPEERSRDEKRLRVRMRANGLYEAPRRDEGKGAYCSEICRARSECPSTSLARFRRTRLRATTTTRASFFFLLLETVPLTSFPRLSRSPIRLVLRHHILQRLIPPPVLHNPTKQNSPLFPLSPSDRSSTDSVPWRSTDG</sequence>
<dbReference type="InterPro" id="IPR019013">
    <property type="entry name" value="Vma21"/>
</dbReference>
<dbReference type="GO" id="GO:0070072">
    <property type="term" value="P:vacuolar proton-transporting V-type ATPase complex assembly"/>
    <property type="evidence" value="ECO:0007669"/>
    <property type="project" value="InterPro"/>
</dbReference>
<keyword evidence="4" id="KW-0472">Membrane</keyword>
<feature type="compositionally biased region" description="Pro residues" evidence="7">
    <location>
        <begin position="85"/>
        <end position="95"/>
    </location>
</feature>
<dbReference type="Pfam" id="PF09446">
    <property type="entry name" value="VMA21"/>
    <property type="match status" value="1"/>
</dbReference>
<dbReference type="OrthoDB" id="160405at2759"/>
<reference evidence="9 10" key="1">
    <citation type="journal article" date="2018" name="Elife">
        <title>Functional genomics of lipid metabolism in the oleaginous yeast Rhodosporidium toruloides.</title>
        <authorList>
            <person name="Coradetti S.T."/>
            <person name="Pinel D."/>
            <person name="Geiselman G."/>
            <person name="Ito M."/>
            <person name="Mondo S."/>
            <person name="Reilly M.C."/>
            <person name="Cheng Y.F."/>
            <person name="Bauer S."/>
            <person name="Grigoriev I."/>
            <person name="Gladden J.M."/>
            <person name="Simmons B.A."/>
            <person name="Brem R."/>
            <person name="Arkin A.P."/>
            <person name="Skerker J.M."/>
        </authorList>
    </citation>
    <scope>NUCLEOTIDE SEQUENCE [LARGE SCALE GENOMIC DNA]</scope>
    <source>
        <strain evidence="9 10">NBRC 0880</strain>
    </source>
</reference>
<dbReference type="InterPro" id="IPR007308">
    <property type="entry name" value="Rtr1/RPAP2_dom"/>
</dbReference>
<dbReference type="AlphaFoldDB" id="A0A2S9ZVK7"/>
<evidence type="ECO:0000256" key="3">
    <source>
        <dbReference type="ARBA" id="ARBA00022989"/>
    </source>
</evidence>
<proteinExistence type="inferred from homology"/>
<comment type="similarity">
    <text evidence="6">Belongs to the RPAP2 family.</text>
</comment>
<feature type="region of interest" description="Disordered" evidence="7">
    <location>
        <begin position="300"/>
        <end position="334"/>
    </location>
</feature>
<feature type="domain" description="RTR1-type" evidence="8">
    <location>
        <begin position="159"/>
        <end position="256"/>
    </location>
</feature>
<organism evidence="9 10">
    <name type="scientific">Rhodotorula toruloides</name>
    <name type="common">Yeast</name>
    <name type="synonym">Rhodosporidium toruloides</name>
    <dbReference type="NCBI Taxonomy" id="5286"/>
    <lineage>
        <taxon>Eukaryota</taxon>
        <taxon>Fungi</taxon>
        <taxon>Dikarya</taxon>
        <taxon>Basidiomycota</taxon>
        <taxon>Pucciniomycotina</taxon>
        <taxon>Microbotryomycetes</taxon>
        <taxon>Sporidiobolales</taxon>
        <taxon>Sporidiobolaceae</taxon>
        <taxon>Rhodotorula</taxon>
    </lineage>
</organism>
<keyword evidence="2" id="KW-0256">Endoplasmic reticulum</keyword>
<evidence type="ECO:0000256" key="1">
    <source>
        <dbReference type="ARBA" id="ARBA00022692"/>
    </source>
</evidence>
<keyword evidence="5" id="KW-0968">Cytoplasmic vesicle</keyword>
<dbReference type="Proteomes" id="UP000239560">
    <property type="component" value="Unassembled WGS sequence"/>
</dbReference>
<dbReference type="InterPro" id="IPR038534">
    <property type="entry name" value="Rtr1/RPAP2_sf"/>
</dbReference>
<evidence type="ECO:0000256" key="7">
    <source>
        <dbReference type="SAM" id="MobiDB-lite"/>
    </source>
</evidence>
<dbReference type="Gene3D" id="1.25.40.820">
    <property type="match status" value="1"/>
</dbReference>
<dbReference type="GO" id="GO:0031410">
    <property type="term" value="C:cytoplasmic vesicle"/>
    <property type="evidence" value="ECO:0007669"/>
    <property type="project" value="UniProtKB-KW"/>
</dbReference>
<feature type="compositionally biased region" description="Polar residues" evidence="7">
    <location>
        <begin position="99"/>
        <end position="114"/>
    </location>
</feature>
<evidence type="ECO:0000256" key="2">
    <source>
        <dbReference type="ARBA" id="ARBA00022824"/>
    </source>
</evidence>
<keyword evidence="3" id="KW-1133">Transmembrane helix</keyword>
<dbReference type="Pfam" id="PF04181">
    <property type="entry name" value="RPAP2_Rtr1"/>
    <property type="match status" value="1"/>
</dbReference>
<evidence type="ECO:0000313" key="10">
    <source>
        <dbReference type="Proteomes" id="UP000239560"/>
    </source>
</evidence>